<name>A0ABM8W4I1_GIGMA</name>
<accession>A0ABM8W4I1</accession>
<evidence type="ECO:0000313" key="1">
    <source>
        <dbReference type="EMBL" id="CAG8522869.1"/>
    </source>
</evidence>
<dbReference type="Proteomes" id="UP000789901">
    <property type="component" value="Unassembled WGS sequence"/>
</dbReference>
<protein>
    <submittedName>
        <fullName evidence="1">43509_t:CDS:1</fullName>
    </submittedName>
</protein>
<dbReference type="EMBL" id="CAJVQB010001147">
    <property type="protein sequence ID" value="CAG8522869.1"/>
    <property type="molecule type" value="Genomic_DNA"/>
</dbReference>
<keyword evidence="2" id="KW-1185">Reference proteome</keyword>
<gene>
    <name evidence="1" type="ORF">GMARGA_LOCUS3245</name>
</gene>
<evidence type="ECO:0000313" key="2">
    <source>
        <dbReference type="Proteomes" id="UP000789901"/>
    </source>
</evidence>
<organism evidence="1 2">
    <name type="scientific">Gigaspora margarita</name>
    <dbReference type="NCBI Taxonomy" id="4874"/>
    <lineage>
        <taxon>Eukaryota</taxon>
        <taxon>Fungi</taxon>
        <taxon>Fungi incertae sedis</taxon>
        <taxon>Mucoromycota</taxon>
        <taxon>Glomeromycotina</taxon>
        <taxon>Glomeromycetes</taxon>
        <taxon>Diversisporales</taxon>
        <taxon>Gigasporaceae</taxon>
        <taxon>Gigaspora</taxon>
    </lineage>
</organism>
<proteinExistence type="predicted"/>
<sequence length="66" mass="7916">MPKKNLSTLITFSLKHKHLTRINKRSWYPIFSLHLLYNVIHNIFMDITIMKDNHLYETCNNTIGDK</sequence>
<reference evidence="1 2" key="1">
    <citation type="submission" date="2021-06" db="EMBL/GenBank/DDBJ databases">
        <authorList>
            <person name="Kallberg Y."/>
            <person name="Tangrot J."/>
            <person name="Rosling A."/>
        </authorList>
    </citation>
    <scope>NUCLEOTIDE SEQUENCE [LARGE SCALE GENOMIC DNA]</scope>
    <source>
        <strain evidence="1 2">120-4 pot B 10/14</strain>
    </source>
</reference>
<comment type="caution">
    <text evidence="1">The sequence shown here is derived from an EMBL/GenBank/DDBJ whole genome shotgun (WGS) entry which is preliminary data.</text>
</comment>